<evidence type="ECO:0000259" key="10">
    <source>
        <dbReference type="Pfam" id="PF25019"/>
    </source>
</evidence>
<evidence type="ECO:0000256" key="1">
    <source>
        <dbReference type="ARBA" id="ARBA00008894"/>
    </source>
</evidence>
<keyword evidence="6" id="KW-0067">ATP-binding</keyword>
<evidence type="ECO:0000256" key="5">
    <source>
        <dbReference type="ARBA" id="ARBA00022821"/>
    </source>
</evidence>
<dbReference type="Proteomes" id="UP001497457">
    <property type="component" value="Chromosome 13rd"/>
</dbReference>
<dbReference type="Pfam" id="PF23559">
    <property type="entry name" value="WHD_DRP"/>
    <property type="match status" value="1"/>
</dbReference>
<evidence type="ECO:0000256" key="2">
    <source>
        <dbReference type="ARBA" id="ARBA00022614"/>
    </source>
</evidence>
<keyword evidence="2" id="KW-0433">Leucine-rich repeat</keyword>
<accession>A0ABC8WXR3</accession>
<dbReference type="GO" id="GO:0005524">
    <property type="term" value="F:ATP binding"/>
    <property type="evidence" value="ECO:0007669"/>
    <property type="project" value="UniProtKB-KW"/>
</dbReference>
<evidence type="ECO:0000259" key="9">
    <source>
        <dbReference type="Pfam" id="PF23559"/>
    </source>
</evidence>
<dbReference type="PRINTS" id="PR00364">
    <property type="entry name" value="DISEASERSIST"/>
</dbReference>
<sequence length="1092" mass="125342">MGDAVLSAFLQVLFQFIADFVKTKLQFRSGLENEWTSLKTDAKIIQAVLRGAEKMQHSDPQEQWFSALKDVSYDAMDLLDEYFYEFQRRQVIHFPSVRNSPSISQCNPKRQMFMRDMEEKIKKIANRITHLKETGLAFQIDIQGHTEQHHESRWLNQSSAFPPTFAYGRHHDQEKIVNMLLQSDLKPKIAVLPILGEGCMGKTTVTQLVFSDDRVTRHFDLKLWVHVSPQFDIGRITASIIESIEGRPFSGNLHTLQTRLVEHLQGTRYLLVLDDYWRESWRDWHEKLKLPLMMGAVGSKIIVTTRSAEVARVLGTSDPYLLQRLQDEDCWWLFCHISQGTEIHTYNSQDFPSDSFFRLKEEVLRKCKGVPFIAVCLGHRVRQEIDRSNWEAILREENWDSSDHLIGALRLSYAQLDSHLKPCFAYISIVPQNFWFEEEWLIQNWMAQGFIQPNPRTKETIEDTGRSYFRSLVARSFFQRAHVDRTGERHNYSLSKLMLDLAIDISGEYCKCHTIEGPYNIPEKVRYLTVFFNTPASQFNMISGGQRLHTLLVVGGFEDFVLKIPNDIGKRFKRLRALDLSNVCLAELPESIGELKHLRCLQLRSAKIRRLPKSICDLYNLQTLGLTNCYYLEVLPHKIKNLHMLRHIDLVMSCNSCHNVCRLRLRCMPKDIGLLTDLQTLSRFVVSHRSALRIDTNRGGIAELAKLDNLRGELLISNLHLVEDIQEAVLANLTSKQLLQKLELSWSSDNKNADKILEHLKPPTNIKELTISGYSGMTCPRWLSSAEYTNLVTVCLYDFRSCSVLPPLGLLPLLENLHLKGWQSLVSIDCSRFCGRSMASFQSLKKLHLERMDKLELWDGDKRCAFPNLLELVLENCCKLEQVTHNLPLLAKLTVEGSPGFQGLWNFPSLKYLNVSASGEWILRSWHSLFSPISITLSKLSTMHLPSGLGVFHTSLQRLEISHCEQLQHIPEDWPPCNLTHFSIRHCPQLCELPWGIERLQALEDMEIVNCGQITYLPEMIRLRSLVRLEISDCGSIQSLPNRGLPSSVQVVSINNCRLLARSCMNEGIVDHAKAKGILVWIDGCEVSASAD</sequence>
<dbReference type="InterPro" id="IPR032675">
    <property type="entry name" value="LRR_dom_sf"/>
</dbReference>
<keyword evidence="5" id="KW-0611">Plant defense</keyword>
<dbReference type="EMBL" id="OZ075123">
    <property type="protein sequence ID" value="CAL4917473.1"/>
    <property type="molecule type" value="Genomic_DNA"/>
</dbReference>
<reference evidence="11" key="1">
    <citation type="submission" date="2024-10" db="EMBL/GenBank/DDBJ databases">
        <authorList>
            <person name="Ryan C."/>
        </authorList>
    </citation>
    <scope>NUCLEOTIDE SEQUENCE [LARGE SCALE GENOMIC DNA]</scope>
</reference>
<dbReference type="SUPFAM" id="SSF52047">
    <property type="entry name" value="RNI-like"/>
    <property type="match status" value="1"/>
</dbReference>
<evidence type="ECO:0000313" key="11">
    <source>
        <dbReference type="EMBL" id="CAL4917473.1"/>
    </source>
</evidence>
<evidence type="ECO:0000256" key="6">
    <source>
        <dbReference type="ARBA" id="ARBA00022840"/>
    </source>
</evidence>
<proteinExistence type="inferred from homology"/>
<dbReference type="SUPFAM" id="SSF52540">
    <property type="entry name" value="P-loop containing nucleoside triphosphate hydrolases"/>
    <property type="match status" value="1"/>
</dbReference>
<dbReference type="PANTHER" id="PTHR36766">
    <property type="entry name" value="PLANT BROAD-SPECTRUM MILDEW RESISTANCE PROTEIN RPW8"/>
    <property type="match status" value="1"/>
</dbReference>
<keyword evidence="4" id="KW-0547">Nucleotide-binding</keyword>
<keyword evidence="12" id="KW-1185">Reference proteome</keyword>
<dbReference type="InterPro" id="IPR056789">
    <property type="entry name" value="LRR_R13L1-DRL21"/>
</dbReference>
<organism evidence="11 12">
    <name type="scientific">Urochloa decumbens</name>
    <dbReference type="NCBI Taxonomy" id="240449"/>
    <lineage>
        <taxon>Eukaryota</taxon>
        <taxon>Viridiplantae</taxon>
        <taxon>Streptophyta</taxon>
        <taxon>Embryophyta</taxon>
        <taxon>Tracheophyta</taxon>
        <taxon>Spermatophyta</taxon>
        <taxon>Magnoliopsida</taxon>
        <taxon>Liliopsida</taxon>
        <taxon>Poales</taxon>
        <taxon>Poaceae</taxon>
        <taxon>PACMAD clade</taxon>
        <taxon>Panicoideae</taxon>
        <taxon>Panicodae</taxon>
        <taxon>Paniceae</taxon>
        <taxon>Melinidinae</taxon>
        <taxon>Urochloa</taxon>
    </lineage>
</organism>
<dbReference type="InterPro" id="IPR002182">
    <property type="entry name" value="NB-ARC"/>
</dbReference>
<dbReference type="Pfam" id="PF18052">
    <property type="entry name" value="Rx_N"/>
    <property type="match status" value="1"/>
</dbReference>
<evidence type="ECO:0000259" key="7">
    <source>
        <dbReference type="Pfam" id="PF00931"/>
    </source>
</evidence>
<dbReference type="SUPFAM" id="SSF52058">
    <property type="entry name" value="L domain-like"/>
    <property type="match status" value="1"/>
</dbReference>
<evidence type="ECO:0000259" key="8">
    <source>
        <dbReference type="Pfam" id="PF18052"/>
    </source>
</evidence>
<name>A0ABC8WXR3_9POAL</name>
<dbReference type="InterPro" id="IPR036388">
    <property type="entry name" value="WH-like_DNA-bd_sf"/>
</dbReference>
<dbReference type="InterPro" id="IPR027417">
    <property type="entry name" value="P-loop_NTPase"/>
</dbReference>
<evidence type="ECO:0000256" key="4">
    <source>
        <dbReference type="ARBA" id="ARBA00022741"/>
    </source>
</evidence>
<dbReference type="AlphaFoldDB" id="A0ABC8WXR3"/>
<dbReference type="Gene3D" id="1.20.5.4130">
    <property type="match status" value="1"/>
</dbReference>
<feature type="domain" description="R13L1/DRL21-like LRR repeat region" evidence="10">
    <location>
        <begin position="701"/>
        <end position="821"/>
    </location>
</feature>
<dbReference type="Pfam" id="PF00931">
    <property type="entry name" value="NB-ARC"/>
    <property type="match status" value="1"/>
</dbReference>
<dbReference type="GO" id="GO:0006952">
    <property type="term" value="P:defense response"/>
    <property type="evidence" value="ECO:0007669"/>
    <property type="project" value="UniProtKB-KW"/>
</dbReference>
<gene>
    <name evidence="11" type="ORF">URODEC1_LOCUS18581</name>
</gene>
<comment type="similarity">
    <text evidence="1">Belongs to the disease resistance NB-LRR family.</text>
</comment>
<dbReference type="Gene3D" id="1.10.10.10">
    <property type="entry name" value="Winged helix-like DNA-binding domain superfamily/Winged helix DNA-binding domain"/>
    <property type="match status" value="1"/>
</dbReference>
<dbReference type="Gene3D" id="3.40.50.300">
    <property type="entry name" value="P-loop containing nucleotide triphosphate hydrolases"/>
    <property type="match status" value="1"/>
</dbReference>
<dbReference type="PANTHER" id="PTHR36766:SF40">
    <property type="entry name" value="DISEASE RESISTANCE PROTEIN RGA3"/>
    <property type="match status" value="1"/>
</dbReference>
<evidence type="ECO:0000256" key="3">
    <source>
        <dbReference type="ARBA" id="ARBA00022737"/>
    </source>
</evidence>
<dbReference type="InterPro" id="IPR058922">
    <property type="entry name" value="WHD_DRP"/>
</dbReference>
<dbReference type="Gene3D" id="3.80.10.10">
    <property type="entry name" value="Ribonuclease Inhibitor"/>
    <property type="match status" value="2"/>
</dbReference>
<dbReference type="Pfam" id="PF25019">
    <property type="entry name" value="LRR_R13L1-DRL21"/>
    <property type="match status" value="1"/>
</dbReference>
<feature type="domain" description="NB-ARC" evidence="7">
    <location>
        <begin position="172"/>
        <end position="337"/>
    </location>
</feature>
<protein>
    <submittedName>
        <fullName evidence="11">Uncharacterized protein</fullName>
    </submittedName>
</protein>
<evidence type="ECO:0000313" key="12">
    <source>
        <dbReference type="Proteomes" id="UP001497457"/>
    </source>
</evidence>
<keyword evidence="3" id="KW-0677">Repeat</keyword>
<feature type="domain" description="Disease resistance protein winged helix" evidence="9">
    <location>
        <begin position="429"/>
        <end position="502"/>
    </location>
</feature>
<dbReference type="GO" id="GO:0051707">
    <property type="term" value="P:response to other organism"/>
    <property type="evidence" value="ECO:0007669"/>
    <property type="project" value="UniProtKB-ARBA"/>
</dbReference>
<feature type="domain" description="Disease resistance N-terminal" evidence="8">
    <location>
        <begin position="6"/>
        <end position="99"/>
    </location>
</feature>
<dbReference type="InterPro" id="IPR041118">
    <property type="entry name" value="Rx_N"/>
</dbReference>